<dbReference type="EMBL" id="JAKWBL010000004">
    <property type="protein sequence ID" value="MCH5600115.1"/>
    <property type="molecule type" value="Genomic_DNA"/>
</dbReference>
<keyword evidence="1" id="KW-0472">Membrane</keyword>
<feature type="domain" description="Metallo-beta-lactamase" evidence="2">
    <location>
        <begin position="128"/>
        <end position="320"/>
    </location>
</feature>
<dbReference type="Pfam" id="PF12706">
    <property type="entry name" value="Lactamase_B_2"/>
    <property type="match status" value="1"/>
</dbReference>
<dbReference type="SUPFAM" id="SSF56281">
    <property type="entry name" value="Metallo-hydrolase/oxidoreductase"/>
    <property type="match status" value="1"/>
</dbReference>
<evidence type="ECO:0000256" key="1">
    <source>
        <dbReference type="SAM" id="Phobius"/>
    </source>
</evidence>
<dbReference type="Gene3D" id="3.60.15.10">
    <property type="entry name" value="Ribonuclease Z/Hydroxyacylglutathione hydrolase-like"/>
    <property type="match status" value="1"/>
</dbReference>
<proteinExistence type="predicted"/>
<comment type="caution">
    <text evidence="3">The sequence shown here is derived from an EMBL/GenBank/DDBJ whole genome shotgun (WGS) entry which is preliminary data.</text>
</comment>
<keyword evidence="1" id="KW-0812">Transmembrane</keyword>
<gene>
    <name evidence="3" type="ORF">MKP09_20435</name>
</gene>
<evidence type="ECO:0000259" key="2">
    <source>
        <dbReference type="Pfam" id="PF12706"/>
    </source>
</evidence>
<dbReference type="Proteomes" id="UP001202248">
    <property type="component" value="Unassembled WGS sequence"/>
</dbReference>
<sequence length="375" mass="42693">MKKPLKTKLRKAMWVMLWIIVVLVAAVAIFVNQPNFGKAPSGARLERIKKSPNYRDGSFQNISITPNFSPDRNIFGLMYDFLFKKVKDLRPAKDIPSVKTDLKNLGSDDALVWMGHSALYMQLSGKKFLVDPVLVSASPLSAFNKAFNGASKYQPEDLPDADVLILTHDHWDHLDYNTMLYLKDRVGKIICPLGVGAHLEYWGFDPNKITELDWHEQTDLGSGFMLTALPARHFSGRGFVRNKSLWASFMLQSSFGNIYIGGDSGYDTHFTAIKKRFGNIDLAIIENGQYNNDWKYIHLIPEDLIKAVKDLEPKRLFTVHNSKYALAMHAWYEPLENISTAAAKDSIDLLTPMIGEVVHLKDSTQIFTKWWKDYM</sequence>
<dbReference type="RefSeq" id="WP_240832127.1">
    <property type="nucleotide sequence ID" value="NZ_JAKWBL010000004.1"/>
</dbReference>
<organism evidence="3 4">
    <name type="scientific">Niabella ginsengisoli</name>
    <dbReference type="NCBI Taxonomy" id="522298"/>
    <lineage>
        <taxon>Bacteria</taxon>
        <taxon>Pseudomonadati</taxon>
        <taxon>Bacteroidota</taxon>
        <taxon>Chitinophagia</taxon>
        <taxon>Chitinophagales</taxon>
        <taxon>Chitinophagaceae</taxon>
        <taxon>Niabella</taxon>
    </lineage>
</organism>
<dbReference type="PANTHER" id="PTHR15032:SF4">
    <property type="entry name" value="N-ACYL-PHOSPHATIDYLETHANOLAMINE-HYDROLYZING PHOSPHOLIPASE D"/>
    <property type="match status" value="1"/>
</dbReference>
<dbReference type="InterPro" id="IPR036866">
    <property type="entry name" value="RibonucZ/Hydroxyglut_hydro"/>
</dbReference>
<keyword evidence="4" id="KW-1185">Reference proteome</keyword>
<evidence type="ECO:0000313" key="4">
    <source>
        <dbReference type="Proteomes" id="UP001202248"/>
    </source>
</evidence>
<reference evidence="3 4" key="1">
    <citation type="submission" date="2022-02" db="EMBL/GenBank/DDBJ databases">
        <authorList>
            <person name="Min J."/>
        </authorList>
    </citation>
    <scope>NUCLEOTIDE SEQUENCE [LARGE SCALE GENOMIC DNA]</scope>
    <source>
        <strain evidence="3 4">GR10-1</strain>
    </source>
</reference>
<protein>
    <submittedName>
        <fullName evidence="3">MBL fold metallo-hydrolase</fullName>
    </submittedName>
</protein>
<evidence type="ECO:0000313" key="3">
    <source>
        <dbReference type="EMBL" id="MCH5600115.1"/>
    </source>
</evidence>
<dbReference type="PANTHER" id="PTHR15032">
    <property type="entry name" value="N-ACYL-PHOSPHATIDYLETHANOLAMINE-HYDROLYZING PHOSPHOLIPASE D"/>
    <property type="match status" value="1"/>
</dbReference>
<accession>A0ABS9SP25</accession>
<keyword evidence="1" id="KW-1133">Transmembrane helix</keyword>
<dbReference type="InterPro" id="IPR001279">
    <property type="entry name" value="Metallo-B-lactamas"/>
</dbReference>
<name>A0ABS9SP25_9BACT</name>
<feature type="transmembrane region" description="Helical" evidence="1">
    <location>
        <begin position="12"/>
        <end position="31"/>
    </location>
</feature>